<comment type="caution">
    <text evidence="6">The sequence shown here is derived from an EMBL/GenBank/DDBJ whole genome shotgun (WGS) entry which is preliminary data.</text>
</comment>
<reference evidence="6 7" key="1">
    <citation type="submission" date="2021-01" db="EMBL/GenBank/DDBJ databases">
        <title>Actinoplanes sp. nov. LDG1-01 isolated from lichen.</title>
        <authorList>
            <person name="Saeng-In P."/>
            <person name="Phongsopitanun W."/>
            <person name="Kanchanasin P."/>
            <person name="Yuki M."/>
            <person name="Kudo T."/>
            <person name="Ohkuma M."/>
            <person name="Tanasupawat S."/>
        </authorList>
    </citation>
    <scope>NUCLEOTIDE SEQUENCE [LARGE SCALE GENOMIC DNA]</scope>
    <source>
        <strain evidence="6 7">LDG1-01</strain>
    </source>
</reference>
<dbReference type="PANTHER" id="PTHR30146:SF148">
    <property type="entry name" value="HTH-TYPE TRANSCRIPTIONAL REPRESSOR PURR-RELATED"/>
    <property type="match status" value="1"/>
</dbReference>
<evidence type="ECO:0000313" key="7">
    <source>
        <dbReference type="Proteomes" id="UP000598996"/>
    </source>
</evidence>
<dbReference type="InterPro" id="IPR000843">
    <property type="entry name" value="HTH_LacI"/>
</dbReference>
<keyword evidence="4" id="KW-0804">Transcription</keyword>
<keyword evidence="2" id="KW-0805">Transcription regulation</keyword>
<dbReference type="CDD" id="cd01392">
    <property type="entry name" value="HTH_LacI"/>
    <property type="match status" value="1"/>
</dbReference>
<organism evidence="6 7">
    <name type="scientific">Paractinoplanes lichenicola</name>
    <dbReference type="NCBI Taxonomy" id="2802976"/>
    <lineage>
        <taxon>Bacteria</taxon>
        <taxon>Bacillati</taxon>
        <taxon>Actinomycetota</taxon>
        <taxon>Actinomycetes</taxon>
        <taxon>Micromonosporales</taxon>
        <taxon>Micromonosporaceae</taxon>
        <taxon>Paractinoplanes</taxon>
    </lineage>
</organism>
<dbReference type="Gene3D" id="1.10.260.40">
    <property type="entry name" value="lambda repressor-like DNA-binding domains"/>
    <property type="match status" value="1"/>
</dbReference>
<dbReference type="Gene3D" id="3.40.50.2300">
    <property type="match status" value="2"/>
</dbReference>
<dbReference type="InterPro" id="IPR046335">
    <property type="entry name" value="LacI/GalR-like_sensor"/>
</dbReference>
<proteinExistence type="predicted"/>
<evidence type="ECO:0000256" key="1">
    <source>
        <dbReference type="ARBA" id="ARBA00022491"/>
    </source>
</evidence>
<evidence type="ECO:0000256" key="2">
    <source>
        <dbReference type="ARBA" id="ARBA00023015"/>
    </source>
</evidence>
<evidence type="ECO:0000256" key="3">
    <source>
        <dbReference type="ARBA" id="ARBA00023125"/>
    </source>
</evidence>
<dbReference type="InterPro" id="IPR028082">
    <property type="entry name" value="Peripla_BP_I"/>
</dbReference>
<dbReference type="GO" id="GO:0003677">
    <property type="term" value="F:DNA binding"/>
    <property type="evidence" value="ECO:0007669"/>
    <property type="project" value="UniProtKB-KW"/>
</dbReference>
<dbReference type="EMBL" id="JAENHO010000012">
    <property type="protein sequence ID" value="MBL7260063.1"/>
    <property type="molecule type" value="Genomic_DNA"/>
</dbReference>
<dbReference type="Pfam" id="PF00356">
    <property type="entry name" value="LacI"/>
    <property type="match status" value="1"/>
</dbReference>
<dbReference type="PROSITE" id="PS50932">
    <property type="entry name" value="HTH_LACI_2"/>
    <property type="match status" value="1"/>
</dbReference>
<dbReference type="Pfam" id="PF13377">
    <property type="entry name" value="Peripla_BP_3"/>
    <property type="match status" value="1"/>
</dbReference>
<keyword evidence="1" id="KW-0678">Repressor</keyword>
<keyword evidence="3 6" id="KW-0238">DNA-binding</keyword>
<dbReference type="SUPFAM" id="SSF47413">
    <property type="entry name" value="lambda repressor-like DNA-binding domains"/>
    <property type="match status" value="1"/>
</dbReference>
<sequence length="333" mass="35562">MSSVATAAGVSLTTVSHVLNRTRRVSADTRARVLEAAEALGYYDQRVARAQESKLTIGVVLPAMSSPYFGELIDSIDAEAARCGATVLLSASNEDPAKEAAAVRALLDRDVDALILVPTSGWRDRTRPLLRDARVATVLADRLEDRGFDQVGSENTLATRRLIEHLIGAGHTRIGMITGLTGLSTSRERETGFRLAHEGAGLAVDPALIWDGLSTVRGGFAAAEEMLRGPHPPSAVFCGNNNMTMGLLGAIRRAGVRVPSDLAVVAFDDLEWADIVTPSVTSIAQPFHAMGNRAVQLVLQRLADPRREPRTVRLPASIEHRESCGCHAPVPAA</sequence>
<gene>
    <name evidence="6" type="ORF">JKJ07_37650</name>
</gene>
<dbReference type="SMART" id="SM00354">
    <property type="entry name" value="HTH_LACI"/>
    <property type="match status" value="1"/>
</dbReference>
<dbReference type="RefSeq" id="WP_202996738.1">
    <property type="nucleotide sequence ID" value="NZ_JAENHO010000012.1"/>
</dbReference>
<evidence type="ECO:0000313" key="6">
    <source>
        <dbReference type="EMBL" id="MBL7260063.1"/>
    </source>
</evidence>
<dbReference type="SUPFAM" id="SSF53822">
    <property type="entry name" value="Periplasmic binding protein-like I"/>
    <property type="match status" value="1"/>
</dbReference>
<evidence type="ECO:0000256" key="4">
    <source>
        <dbReference type="ARBA" id="ARBA00023163"/>
    </source>
</evidence>
<dbReference type="CDD" id="cd06267">
    <property type="entry name" value="PBP1_LacI_sugar_binding-like"/>
    <property type="match status" value="1"/>
</dbReference>
<protein>
    <submittedName>
        <fullName evidence="6">LacI family DNA-binding transcriptional regulator</fullName>
    </submittedName>
</protein>
<evidence type="ECO:0000259" key="5">
    <source>
        <dbReference type="PROSITE" id="PS50932"/>
    </source>
</evidence>
<feature type="domain" description="HTH lacI-type" evidence="5">
    <location>
        <begin position="1"/>
        <end position="55"/>
    </location>
</feature>
<accession>A0ABS1W001</accession>
<dbReference type="InterPro" id="IPR010982">
    <property type="entry name" value="Lambda_DNA-bd_dom_sf"/>
</dbReference>
<dbReference type="Proteomes" id="UP000598996">
    <property type="component" value="Unassembled WGS sequence"/>
</dbReference>
<name>A0ABS1W001_9ACTN</name>
<keyword evidence="7" id="KW-1185">Reference proteome</keyword>
<dbReference type="PANTHER" id="PTHR30146">
    <property type="entry name" value="LACI-RELATED TRANSCRIPTIONAL REPRESSOR"/>
    <property type="match status" value="1"/>
</dbReference>